<sequence length="354" mass="39737">MATAEIQIQPNPPILDAHAHVDIGMDRPKFDPARHLRYVPPAKRRSFTELGLDAKTPPIDMCITEPFELFTEEAVRLFRRELFQPEVFDNYMHSWARAPCVIRGIAPTVSQFIYDAWMHPATLKAVSDAAGIDLVPVMDWEIGHTNVQVGSKGLAGVRDLGEIPTPALSAEEVASISQGEDDNRLVDDWHVDSYQFVCVVMLSDASTMLGGETAIENGSGEVIKVRGSQMGGAVVLQGGYTKHAAFRTIGAAERVTMVTSFRPKSLALRDHSTLRNITSATSDMTEVHYQFASYRVRLVSERAQDLLRRLEERKRSLPGQEVIGREELNDWVEEQVDHLRTTVYEMFDRVKDTW</sequence>
<dbReference type="PANTHER" id="PTHR41677:SF1">
    <property type="entry name" value="FE2OG DIOXYGENASE DOMAIN-CONTAINING PROTEIN"/>
    <property type="match status" value="1"/>
</dbReference>
<dbReference type="OrthoDB" id="10256055at2759"/>
<dbReference type="AlphaFoldDB" id="A0A8H6UW40"/>
<dbReference type="Proteomes" id="UP000662466">
    <property type="component" value="Unassembled WGS sequence"/>
</dbReference>
<evidence type="ECO:0000313" key="3">
    <source>
        <dbReference type="Proteomes" id="UP000630445"/>
    </source>
</evidence>
<gene>
    <name evidence="1" type="ORF">CNMCM5793_007551</name>
    <name evidence="2" type="ORF">CNMCM6106_002206</name>
</gene>
<evidence type="ECO:0000313" key="1">
    <source>
        <dbReference type="EMBL" id="KAF7118158.1"/>
    </source>
</evidence>
<dbReference type="EMBL" id="JACBAF010002143">
    <property type="protein sequence ID" value="KAF7166379.1"/>
    <property type="molecule type" value="Genomic_DNA"/>
</dbReference>
<dbReference type="Proteomes" id="UP000630445">
    <property type="component" value="Unassembled WGS sequence"/>
</dbReference>
<name>A0A8H6UW40_9EURO</name>
<reference evidence="2" key="1">
    <citation type="submission" date="2020-06" db="EMBL/GenBank/DDBJ databases">
        <title>Draft genome sequences of strains closely related to Aspergillus parafelis and Aspergillus hiratsukae.</title>
        <authorList>
            <person name="Dos Santos R.A.C."/>
            <person name="Rivero-Menendez O."/>
            <person name="Steenwyk J.L."/>
            <person name="Mead M.E."/>
            <person name="Goldman G.H."/>
            <person name="Alastruey-Izquierdo A."/>
            <person name="Rokas A."/>
        </authorList>
    </citation>
    <scope>NUCLEOTIDE SEQUENCE</scope>
    <source>
        <strain evidence="1">CNM-CM5793</strain>
        <strain evidence="2">CNM-CM6106</strain>
    </source>
</reference>
<protein>
    <submittedName>
        <fullName evidence="2">Uncharacterized protein</fullName>
    </submittedName>
</protein>
<dbReference type="EMBL" id="JACBAD010002075">
    <property type="protein sequence ID" value="KAF7118158.1"/>
    <property type="molecule type" value="Genomic_DNA"/>
</dbReference>
<accession>A0A8H6UW40</accession>
<organism evidence="2 4">
    <name type="scientific">Aspergillus hiratsukae</name>
    <dbReference type="NCBI Taxonomy" id="1194566"/>
    <lineage>
        <taxon>Eukaryota</taxon>
        <taxon>Fungi</taxon>
        <taxon>Dikarya</taxon>
        <taxon>Ascomycota</taxon>
        <taxon>Pezizomycotina</taxon>
        <taxon>Eurotiomycetes</taxon>
        <taxon>Eurotiomycetidae</taxon>
        <taxon>Eurotiales</taxon>
        <taxon>Aspergillaceae</taxon>
        <taxon>Aspergillus</taxon>
        <taxon>Aspergillus subgen. Fumigati</taxon>
    </lineage>
</organism>
<dbReference type="PANTHER" id="PTHR41677">
    <property type="entry name" value="YALI0B19030P"/>
    <property type="match status" value="1"/>
</dbReference>
<evidence type="ECO:0000313" key="2">
    <source>
        <dbReference type="EMBL" id="KAF7166379.1"/>
    </source>
</evidence>
<keyword evidence="3" id="KW-1185">Reference proteome</keyword>
<comment type="caution">
    <text evidence="2">The sequence shown here is derived from an EMBL/GenBank/DDBJ whole genome shotgun (WGS) entry which is preliminary data.</text>
</comment>
<evidence type="ECO:0000313" key="4">
    <source>
        <dbReference type="Proteomes" id="UP000662466"/>
    </source>
</evidence>
<proteinExistence type="predicted"/>